<dbReference type="KEGG" id="senf:GJR95_31440"/>
<evidence type="ECO:0008006" key="3">
    <source>
        <dbReference type="Google" id="ProtNLM"/>
    </source>
</evidence>
<dbReference type="Proteomes" id="UP000464577">
    <property type="component" value="Chromosome"/>
</dbReference>
<dbReference type="InterPro" id="IPR015947">
    <property type="entry name" value="PUA-like_sf"/>
</dbReference>
<protein>
    <recommendedName>
        <fullName evidence="3">ASCH domain-containing protein</fullName>
    </recommendedName>
</protein>
<proteinExistence type="predicted"/>
<sequence>MRIITLYQPYATLMMLGLKTNETRNRRTLVRGTLGIHAAAAIPNWCRLKMNEASFKSALKDVELPTGKILGTVELIGSMRTEEWLLSQSDIIEGFYTAAVWNEIAFGDYSANRWAWQTINPTPFETPIPAKGSQGFWFFDLPNEVIQQD</sequence>
<evidence type="ECO:0000313" key="1">
    <source>
        <dbReference type="EMBL" id="QHV99253.1"/>
    </source>
</evidence>
<gene>
    <name evidence="1" type="ORF">GJR95_31440</name>
</gene>
<dbReference type="Gene3D" id="2.30.130.30">
    <property type="entry name" value="Hypothetical protein"/>
    <property type="match status" value="1"/>
</dbReference>
<name>A0A6P1W1H0_9BACT</name>
<evidence type="ECO:0000313" key="2">
    <source>
        <dbReference type="Proteomes" id="UP000464577"/>
    </source>
</evidence>
<keyword evidence="2" id="KW-1185">Reference proteome</keyword>
<dbReference type="RefSeq" id="WP_162389656.1">
    <property type="nucleotide sequence ID" value="NZ_CP045997.1"/>
</dbReference>
<organism evidence="1 2">
    <name type="scientific">Spirosoma endbachense</name>
    <dbReference type="NCBI Taxonomy" id="2666025"/>
    <lineage>
        <taxon>Bacteria</taxon>
        <taxon>Pseudomonadati</taxon>
        <taxon>Bacteroidota</taxon>
        <taxon>Cytophagia</taxon>
        <taxon>Cytophagales</taxon>
        <taxon>Cytophagaceae</taxon>
        <taxon>Spirosoma</taxon>
    </lineage>
</organism>
<reference evidence="1 2" key="1">
    <citation type="submission" date="2019-11" db="EMBL/GenBank/DDBJ databases">
        <title>Spirosoma endbachense sp. nov., isolated from a natural salt meadow.</title>
        <authorList>
            <person name="Rojas J."/>
            <person name="Ambika Manirajan B."/>
            <person name="Ratering S."/>
            <person name="Suarez C."/>
            <person name="Geissler-Plaum R."/>
            <person name="Schnell S."/>
        </authorList>
    </citation>
    <scope>NUCLEOTIDE SEQUENCE [LARGE SCALE GENOMIC DNA]</scope>
    <source>
        <strain evidence="1 2">I-24</strain>
    </source>
</reference>
<accession>A0A6P1W1H0</accession>
<dbReference type="SUPFAM" id="SSF88697">
    <property type="entry name" value="PUA domain-like"/>
    <property type="match status" value="1"/>
</dbReference>
<dbReference type="AlphaFoldDB" id="A0A6P1W1H0"/>
<dbReference type="EMBL" id="CP045997">
    <property type="protein sequence ID" value="QHV99253.1"/>
    <property type="molecule type" value="Genomic_DNA"/>
</dbReference>